<reference evidence="3 4" key="1">
    <citation type="submission" date="2023-07" db="EMBL/GenBank/DDBJ databases">
        <title>Genomic Encyclopedia of Type Strains, Phase IV (KMG-IV): sequencing the most valuable type-strain genomes for metagenomic binning, comparative biology and taxonomic classification.</title>
        <authorList>
            <person name="Goeker M."/>
        </authorList>
    </citation>
    <scope>NUCLEOTIDE SEQUENCE [LARGE SCALE GENOMIC DNA]</scope>
    <source>
        <strain evidence="3 4">DSM 3770</strain>
    </source>
</reference>
<evidence type="ECO:0000256" key="1">
    <source>
        <dbReference type="SAM" id="MobiDB-lite"/>
    </source>
</evidence>
<feature type="compositionally biased region" description="Pro residues" evidence="1">
    <location>
        <begin position="338"/>
        <end position="348"/>
    </location>
</feature>
<dbReference type="EMBL" id="JAUSVY010000006">
    <property type="protein sequence ID" value="MDQ0506034.1"/>
    <property type="molecule type" value="Genomic_DNA"/>
</dbReference>
<gene>
    <name evidence="3" type="ORF">QOZ94_002838</name>
</gene>
<feature type="domain" description="PAS" evidence="2">
    <location>
        <begin position="130"/>
        <end position="198"/>
    </location>
</feature>
<dbReference type="Gene3D" id="3.30.450.20">
    <property type="entry name" value="PAS domain"/>
    <property type="match status" value="1"/>
</dbReference>
<dbReference type="Proteomes" id="UP001241747">
    <property type="component" value="Unassembled WGS sequence"/>
</dbReference>
<dbReference type="Pfam" id="PF00989">
    <property type="entry name" value="PAS"/>
    <property type="match status" value="1"/>
</dbReference>
<evidence type="ECO:0000259" key="2">
    <source>
        <dbReference type="SMART" id="SM00091"/>
    </source>
</evidence>
<comment type="caution">
    <text evidence="3">The sequence shown here is derived from an EMBL/GenBank/DDBJ whole genome shotgun (WGS) entry which is preliminary data.</text>
</comment>
<sequence length="836" mass="87432">MMTETKARALDLTDPRLAPLRRDDLPSFLVDAATAAVLAVTAACGRFGIGVDHRLPPQITETVRALAGGRTHAHGAALVRLRLPRSLTPRVFRGLVLDLEGGPVVLLADPSALLDDPAFSVEAGAPAPSAPPRGGLEALDPAVRFTFETDADDRILALSPALAMALGARADAWNGSSFPALEDAGRIVSGRALADALATGTSFSGVRVTVPGTPILDLELGGVPLFDAARRRVATRGFGVLRRWTVRPEPAPTTCEIAPDDDVRMSQAAGTAPMDRDLEQTLARAAGRSAARAMGRSLSNVLPFNGLTPRESNYFDEIGRTLEAAMRSDAPRDEPGPTTEPPSPPPSPSGLDVLDALPVATLLADGAHLAHANRTFLQWTGWPDVAAVRDAGGLDGVLHTDPDGESRLLAADGHEWPVDTSESAADFYAPGARLHLLQRRADEDILPLPPELSDPRRDALDLVPWPVLLIDAAHRILFANRAAEVRLGFAASELEHEPITIVIAPEARGEAIGWLDRAAAGENDNRPLVLALRPRDGEAFRALAALAAVGEGTGQTCVVLGPEPSPEADTEVRTTASAPPEPRGVSWSGADNDGGTAPEAVARILSPAAEPTRAAAGEDVPPALHLVARRLAESLGPSFSTLADYAPDDAPDLPGPVRDALERVQGSLDDLAALAAPLAETDGSATDVATVVRTALAHALPLARRRHVAVRTDISAVPQIVTRPARLARLVRLLIEEALDGAPPDTAIAVSLLCDAEADAAPVMLQVSDAGQPVDEIGLEAACDPTAPSVGSDRFSRAGRPLRYARLAAEAADLGAALTLRRGQARGMTSLLSLPR</sequence>
<accession>A0ABU0LFV9</accession>
<feature type="domain" description="PAS" evidence="2">
    <location>
        <begin position="454"/>
        <end position="520"/>
    </location>
</feature>
<dbReference type="SUPFAM" id="SSF55874">
    <property type="entry name" value="ATPase domain of HSP90 chaperone/DNA topoisomerase II/histidine kinase"/>
    <property type="match status" value="1"/>
</dbReference>
<dbReference type="InterPro" id="IPR013767">
    <property type="entry name" value="PAS_fold"/>
</dbReference>
<name>A0ABU0LFV9_XANAG</name>
<feature type="region of interest" description="Disordered" evidence="1">
    <location>
        <begin position="327"/>
        <end position="352"/>
    </location>
</feature>
<evidence type="ECO:0000313" key="3">
    <source>
        <dbReference type="EMBL" id="MDQ0506034.1"/>
    </source>
</evidence>
<keyword evidence="4" id="KW-1185">Reference proteome</keyword>
<feature type="region of interest" description="Disordered" evidence="1">
    <location>
        <begin position="563"/>
        <end position="597"/>
    </location>
</feature>
<organism evidence="3 4">
    <name type="scientific">Xanthobacter agilis</name>
    <dbReference type="NCBI Taxonomy" id="47492"/>
    <lineage>
        <taxon>Bacteria</taxon>
        <taxon>Pseudomonadati</taxon>
        <taxon>Pseudomonadota</taxon>
        <taxon>Alphaproteobacteria</taxon>
        <taxon>Hyphomicrobiales</taxon>
        <taxon>Xanthobacteraceae</taxon>
        <taxon>Xanthobacter</taxon>
    </lineage>
</organism>
<proteinExistence type="predicted"/>
<dbReference type="InterPro" id="IPR000014">
    <property type="entry name" value="PAS"/>
</dbReference>
<dbReference type="RefSeq" id="WP_237343875.1">
    <property type="nucleotide sequence ID" value="NZ_JABWGX010000001.1"/>
</dbReference>
<dbReference type="InterPro" id="IPR035965">
    <property type="entry name" value="PAS-like_dom_sf"/>
</dbReference>
<evidence type="ECO:0000313" key="4">
    <source>
        <dbReference type="Proteomes" id="UP001241747"/>
    </source>
</evidence>
<dbReference type="CDD" id="cd00130">
    <property type="entry name" value="PAS"/>
    <property type="match status" value="1"/>
</dbReference>
<dbReference type="SMART" id="SM00091">
    <property type="entry name" value="PAS"/>
    <property type="match status" value="2"/>
</dbReference>
<protein>
    <submittedName>
        <fullName evidence="3">PAS domain S-box-containing protein</fullName>
    </submittedName>
</protein>
<dbReference type="SUPFAM" id="SSF55785">
    <property type="entry name" value="PYP-like sensor domain (PAS domain)"/>
    <property type="match status" value="1"/>
</dbReference>
<dbReference type="InterPro" id="IPR036890">
    <property type="entry name" value="HATPase_C_sf"/>
</dbReference>
<dbReference type="Pfam" id="PF13188">
    <property type="entry name" value="PAS_8"/>
    <property type="match status" value="1"/>
</dbReference>
<dbReference type="Gene3D" id="3.30.565.10">
    <property type="entry name" value="Histidine kinase-like ATPase, C-terminal domain"/>
    <property type="match status" value="1"/>
</dbReference>